<dbReference type="InterPro" id="IPR027417">
    <property type="entry name" value="P-loop_NTPase"/>
</dbReference>
<dbReference type="InterPro" id="IPR040632">
    <property type="entry name" value="Sulfotransfer_4"/>
</dbReference>
<evidence type="ECO:0000256" key="1">
    <source>
        <dbReference type="SAM" id="MobiDB-lite"/>
    </source>
</evidence>
<name>A0A7S4HED6_9EUKA</name>
<feature type="region of interest" description="Disordered" evidence="1">
    <location>
        <begin position="733"/>
        <end position="753"/>
    </location>
</feature>
<dbReference type="EMBL" id="HBKO01003829">
    <property type="protein sequence ID" value="CAE2196559.1"/>
    <property type="molecule type" value="Transcribed_RNA"/>
</dbReference>
<dbReference type="Pfam" id="PF17784">
    <property type="entry name" value="Sulfotransfer_4"/>
    <property type="match status" value="1"/>
</dbReference>
<protein>
    <submittedName>
        <fullName evidence="2">Uncharacterized protein</fullName>
    </submittedName>
</protein>
<proteinExistence type="predicted"/>
<feature type="region of interest" description="Disordered" evidence="1">
    <location>
        <begin position="363"/>
        <end position="411"/>
    </location>
</feature>
<evidence type="ECO:0000313" key="2">
    <source>
        <dbReference type="EMBL" id="CAE2196559.1"/>
    </source>
</evidence>
<feature type="region of interest" description="Disordered" evidence="1">
    <location>
        <begin position="41"/>
        <end position="67"/>
    </location>
</feature>
<reference evidence="2" key="1">
    <citation type="submission" date="2021-01" db="EMBL/GenBank/DDBJ databases">
        <authorList>
            <person name="Corre E."/>
            <person name="Pelletier E."/>
            <person name="Niang G."/>
            <person name="Scheremetjew M."/>
            <person name="Finn R."/>
            <person name="Kale V."/>
            <person name="Holt S."/>
            <person name="Cochrane G."/>
            <person name="Meng A."/>
            <person name="Brown T."/>
            <person name="Cohen L."/>
        </authorList>
    </citation>
    <scope>NUCLEOTIDE SEQUENCE</scope>
    <source>
        <strain evidence="2">UIO037</strain>
    </source>
</reference>
<feature type="compositionally biased region" description="Gly residues" evidence="1">
    <location>
        <begin position="369"/>
        <end position="395"/>
    </location>
</feature>
<dbReference type="Gene3D" id="3.40.50.300">
    <property type="entry name" value="P-loop containing nucleotide triphosphate hydrolases"/>
    <property type="match status" value="1"/>
</dbReference>
<sequence>MRARLLCCLLADIARGRSPLPSGAVVLGPASGPSPLEVVPVGASGTPQTTNASHAADRSAPPVSSGGERHIPVLSAVQCITVITLVNSTFVGALLQQLDFLGLRGRTTVQTGLPDPVSKARGCFLAHVKAWDDALAAGCSNLMVFEEDARWVGPVVEQSLPRVNNFIRRTGQDFDAVWLGWGAHYGLAGGGAITTLKETSSPCIYVLHTWYDTTNYIMSARKMRQLKDLQYNGTPIDNLLASPGYDHDRWYTVRPQIAFQALEIGSDSFTQAKGQESSKPAAALLSASPSLEGLGILGQVDKTLMDTPADVYALVEPLFYELSKIDSPLHCLPQKDAMVPAFNNSWAPTDGHATERTAGRANALRKDGGGSGGSGGGGSGSGGSGSGGSGSGGNISSGANATSTTGAGGARRPLIDCSMAEELPRPVRLCAGKNRSKLAQPVIIAGEGKTGTSSMATALAMLGLKVAHYDDLLQCCNLETEPTKHNPHGHCTTYPMGDLRTCNGISWSTANGYAPARDDLFALEARDYDSHDFCEFDQYDVYSDEPMPPMAPYIYAAYGAGTKVILTEVNASKWTATRAAWDQKTGASDVAPMGFAFSDSINAVQNDKHSPMNEINSYNRSHSANAMAYIASRALMECVAAPADVLRVNLEVEAQDPPALWAKLSAFLGLTTNGLQTQYFPMDKPGECKSWNVEACYQIPAKQQVGDYWGDTNYESLEVFNEKRKLAYACPSSRQEVPMSPFNDPPSKDALPKPKLQFCPL</sequence>
<dbReference type="AlphaFoldDB" id="A0A7S4HED6"/>
<feature type="compositionally biased region" description="Low complexity" evidence="1">
    <location>
        <begin position="396"/>
        <end position="405"/>
    </location>
</feature>
<accession>A0A7S4HED6</accession>
<organism evidence="2">
    <name type="scientific">Prymnesium polylepis</name>
    <dbReference type="NCBI Taxonomy" id="72548"/>
    <lineage>
        <taxon>Eukaryota</taxon>
        <taxon>Haptista</taxon>
        <taxon>Haptophyta</taxon>
        <taxon>Prymnesiophyceae</taxon>
        <taxon>Prymnesiales</taxon>
        <taxon>Prymnesiaceae</taxon>
        <taxon>Prymnesium</taxon>
    </lineage>
</organism>
<gene>
    <name evidence="2" type="ORF">CPOL0286_LOCUS1913</name>
</gene>